<accession>A0A1M5ALD8</accession>
<dbReference type="RefSeq" id="WP_062182479.1">
    <property type="nucleotide sequence ID" value="NZ_BBXL01000017.1"/>
</dbReference>
<feature type="transmembrane region" description="Helical" evidence="1">
    <location>
        <begin position="58"/>
        <end position="81"/>
    </location>
</feature>
<keyword evidence="4" id="KW-1185">Reference proteome</keyword>
<feature type="transmembrane region" description="Helical" evidence="1">
    <location>
        <begin position="207"/>
        <end position="230"/>
    </location>
</feature>
<dbReference type="OrthoDB" id="9807744at2"/>
<dbReference type="Proteomes" id="UP000184480">
    <property type="component" value="Unassembled WGS sequence"/>
</dbReference>
<protein>
    <recommendedName>
        <fullName evidence="2">DUF418 domain-containing protein</fullName>
    </recommendedName>
</protein>
<organism evidence="3 4">
    <name type="scientific">Dysgonomonas macrotermitis</name>
    <dbReference type="NCBI Taxonomy" id="1346286"/>
    <lineage>
        <taxon>Bacteria</taxon>
        <taxon>Pseudomonadati</taxon>
        <taxon>Bacteroidota</taxon>
        <taxon>Bacteroidia</taxon>
        <taxon>Bacteroidales</taxon>
        <taxon>Dysgonomonadaceae</taxon>
        <taxon>Dysgonomonas</taxon>
    </lineage>
</organism>
<feature type="transmembrane region" description="Helical" evidence="1">
    <location>
        <begin position="353"/>
        <end position="373"/>
    </location>
</feature>
<name>A0A1M5ALD8_9BACT</name>
<feature type="transmembrane region" description="Helical" evidence="1">
    <location>
        <begin position="116"/>
        <end position="134"/>
    </location>
</feature>
<feature type="transmembrane region" description="Helical" evidence="1">
    <location>
        <begin position="324"/>
        <end position="341"/>
    </location>
</feature>
<dbReference type="EMBL" id="FQUC01000005">
    <property type="protein sequence ID" value="SHF30976.1"/>
    <property type="molecule type" value="Genomic_DNA"/>
</dbReference>
<sequence length="396" mass="45681">MNTQAPPSQRIEMIDALRGFAILAIFLVHIQEFGFFSFPPPESQPEWLNSLDDIVSRLVFSIFAGKSYSIFALLFGFTFYVQFHNQEVKGNDFGYRFLWRMLILFGFGMINCLLYPGGDILFVYAIVGVFLFVVRKWSNKAILITAIILLAQPMEWIHYAISLFNPEYTLPDYRVGELYGELHRVATTGDLKEYFYASMTTGIMANIAWTLSVGRLLQIAGLFMIGYLIGRKQLFVATEKNIRFWVYILVVSALLYNPLMELKAIMYSRVEQTPIIGGTLGVVFDMWQKLAFTFVIVASFVLLYQKNFFVRLTNNLRYFGRMTLTNYLVQSAIGTFLFQPIGFNLSKYSGATLSFLIGLVLIYIQILFCKWWLSRHKQGPLESVWHKLTWINSGRQ</sequence>
<keyword evidence="1" id="KW-1133">Transmembrane helix</keyword>
<evidence type="ECO:0000256" key="1">
    <source>
        <dbReference type="SAM" id="Phobius"/>
    </source>
</evidence>
<proteinExistence type="predicted"/>
<evidence type="ECO:0000259" key="2">
    <source>
        <dbReference type="Pfam" id="PF04235"/>
    </source>
</evidence>
<keyword evidence="1" id="KW-0812">Transmembrane</keyword>
<dbReference type="InterPro" id="IPR007349">
    <property type="entry name" value="DUF418"/>
</dbReference>
<keyword evidence="1" id="KW-0472">Membrane</keyword>
<dbReference type="InterPro" id="IPR052529">
    <property type="entry name" value="Bact_Transport_Assoc"/>
</dbReference>
<dbReference type="STRING" id="1346286.SAMN05444362_10591"/>
<feature type="domain" description="DUF418" evidence="2">
    <location>
        <begin position="230"/>
        <end position="391"/>
    </location>
</feature>
<evidence type="ECO:0000313" key="4">
    <source>
        <dbReference type="Proteomes" id="UP000184480"/>
    </source>
</evidence>
<feature type="transmembrane region" description="Helical" evidence="1">
    <location>
        <begin position="20"/>
        <end position="38"/>
    </location>
</feature>
<feature type="transmembrane region" description="Helical" evidence="1">
    <location>
        <begin position="286"/>
        <end position="304"/>
    </location>
</feature>
<reference evidence="4" key="1">
    <citation type="submission" date="2016-11" db="EMBL/GenBank/DDBJ databases">
        <authorList>
            <person name="Varghese N."/>
            <person name="Submissions S."/>
        </authorList>
    </citation>
    <scope>NUCLEOTIDE SEQUENCE [LARGE SCALE GENOMIC DNA]</scope>
    <source>
        <strain evidence="4">DSM 27370</strain>
    </source>
</reference>
<dbReference type="Pfam" id="PF04235">
    <property type="entry name" value="DUF418"/>
    <property type="match status" value="1"/>
</dbReference>
<dbReference type="PANTHER" id="PTHR30590:SF2">
    <property type="entry name" value="INNER MEMBRANE PROTEIN"/>
    <property type="match status" value="1"/>
</dbReference>
<dbReference type="PANTHER" id="PTHR30590">
    <property type="entry name" value="INNER MEMBRANE PROTEIN"/>
    <property type="match status" value="1"/>
</dbReference>
<evidence type="ECO:0000313" key="3">
    <source>
        <dbReference type="EMBL" id="SHF30976.1"/>
    </source>
</evidence>
<gene>
    <name evidence="3" type="ORF">SAMN05444362_10591</name>
</gene>
<dbReference type="AlphaFoldDB" id="A0A1M5ALD8"/>
<feature type="transmembrane region" description="Helical" evidence="1">
    <location>
        <begin position="242"/>
        <end position="259"/>
    </location>
</feature>
<feature type="transmembrane region" description="Helical" evidence="1">
    <location>
        <begin position="141"/>
        <end position="161"/>
    </location>
</feature>
<feature type="transmembrane region" description="Helical" evidence="1">
    <location>
        <begin position="93"/>
        <end position="110"/>
    </location>
</feature>